<keyword evidence="14" id="KW-1185">Reference proteome</keyword>
<gene>
    <name evidence="13" type="primary">ABSGL_01035.1 scaffold 1223</name>
    <name evidence="10" type="synonym">TRM5</name>
</gene>
<reference evidence="13" key="1">
    <citation type="submission" date="2016-04" db="EMBL/GenBank/DDBJ databases">
        <authorList>
            <person name="Evans L.H."/>
            <person name="Alamgir A."/>
            <person name="Owens N."/>
            <person name="Weber N.D."/>
            <person name="Virtaneva K."/>
            <person name="Barbian K."/>
            <person name="Babar A."/>
            <person name="Rosenke K."/>
        </authorList>
    </citation>
    <scope>NUCLEOTIDE SEQUENCE [LARGE SCALE GENOMIC DNA]</scope>
    <source>
        <strain evidence="13">CBS 101.48</strain>
    </source>
</reference>
<evidence type="ECO:0000256" key="8">
    <source>
        <dbReference type="ARBA" id="ARBA00023242"/>
    </source>
</evidence>
<keyword evidence="7 10" id="KW-0496">Mitochondrion</keyword>
<dbReference type="Gene3D" id="3.40.50.150">
    <property type="entry name" value="Vaccinia Virus protein VP39"/>
    <property type="match status" value="1"/>
</dbReference>
<dbReference type="GO" id="GO:0052906">
    <property type="term" value="F:tRNA (guanine(37)-N1)-methyltransferase activity"/>
    <property type="evidence" value="ECO:0007669"/>
    <property type="project" value="UniProtKB-UniRule"/>
</dbReference>
<dbReference type="InterPro" id="IPR030382">
    <property type="entry name" value="MeTrfase_TRM5/TYW2"/>
</dbReference>
<comment type="catalytic activity">
    <reaction evidence="9 10">
        <text>guanosine(37) in tRNA + S-adenosyl-L-methionine = N(1)-methylguanosine(37) in tRNA + S-adenosyl-L-homocysteine + H(+)</text>
        <dbReference type="Rhea" id="RHEA:36899"/>
        <dbReference type="Rhea" id="RHEA-COMP:10145"/>
        <dbReference type="Rhea" id="RHEA-COMP:10147"/>
        <dbReference type="ChEBI" id="CHEBI:15378"/>
        <dbReference type="ChEBI" id="CHEBI:57856"/>
        <dbReference type="ChEBI" id="CHEBI:59789"/>
        <dbReference type="ChEBI" id="CHEBI:73542"/>
        <dbReference type="ChEBI" id="CHEBI:74269"/>
        <dbReference type="EC" id="2.1.1.228"/>
    </reaction>
</comment>
<dbReference type="FunFam" id="3.30.300.110:FF:000001">
    <property type="entry name" value="tRNA (guanine(37)-N1)-methyltransferase"/>
    <property type="match status" value="1"/>
</dbReference>
<dbReference type="AlphaFoldDB" id="A0A163IW87"/>
<keyword evidence="5 10" id="KW-0949">S-adenosyl-L-methionine</keyword>
<dbReference type="GO" id="GO:0070901">
    <property type="term" value="P:mitochondrial tRNA methylation"/>
    <property type="evidence" value="ECO:0007669"/>
    <property type="project" value="UniProtKB-ARBA"/>
</dbReference>
<evidence type="ECO:0000256" key="1">
    <source>
        <dbReference type="ARBA" id="ARBA00009775"/>
    </source>
</evidence>
<evidence type="ECO:0000259" key="12">
    <source>
        <dbReference type="PROSITE" id="PS51684"/>
    </source>
</evidence>
<dbReference type="InParanoid" id="A0A163IW87"/>
<comment type="subcellular location">
    <subcellularLocation>
        <location evidence="10">Mitochondrion matrix</location>
    </subcellularLocation>
    <subcellularLocation>
        <location evidence="10">Nucleus</location>
    </subcellularLocation>
    <subcellularLocation>
        <location evidence="10">Cytoplasm</location>
    </subcellularLocation>
    <text evidence="10">Predominantly in the mitochondria and in the nucleus.</text>
</comment>
<evidence type="ECO:0000256" key="5">
    <source>
        <dbReference type="ARBA" id="ARBA00022691"/>
    </source>
</evidence>
<feature type="region of interest" description="Disordered" evidence="11">
    <location>
        <begin position="411"/>
        <end position="436"/>
    </location>
</feature>
<evidence type="ECO:0000256" key="9">
    <source>
        <dbReference type="ARBA" id="ARBA00047783"/>
    </source>
</evidence>
<sequence length="436" mass="49279">MLCPPIHYGMTVLNREAFKKSISVLALRTPAKKVKQIQKSMSPDMLDLPRMRNILSDSDSKETRLLLLRHDLEDVSDLSPESKTLIDDEELVVIEHTINLDYSSWSTEQILHAVIPDTIKEIPSAFTQAGHIDTFSHSLTPNPAQMNLREALYPWKHLIGQVILDKNKNITSVVNKLSNIEATFRYFQMEVLAGDTNMVTEVVYWNSRLHTEHERLVKSFKKNQLVCDVFAGVGPFAIPAAKNGVTVYANDLNPESYQWLQANKTLNKISDTKLKPYNLDGREFIRQAVKDLESAGSLDKDGWKMFDHFVMNLPDTAIGFLDAFRGLYRGKRQIYDSLDSPPKLPMVHCHCFTKSDDPAQDIAKRVEQVIGSPYDPSSSKLHWVRNVAPKKEMYCISFPLTPDMIFGPKITGKRTQDQAGSTFSSTPSANVKKPAI</sequence>
<dbReference type="GO" id="GO:0005634">
    <property type="term" value="C:nucleus"/>
    <property type="evidence" value="ECO:0007669"/>
    <property type="project" value="UniProtKB-SubCell"/>
</dbReference>
<keyword evidence="2 10" id="KW-0963">Cytoplasm</keyword>
<dbReference type="InterPro" id="IPR029063">
    <property type="entry name" value="SAM-dependent_MTases_sf"/>
</dbReference>
<accession>A0A163IW87</accession>
<dbReference type="EC" id="2.1.1.228" evidence="10"/>
<keyword evidence="3 10" id="KW-0489">Methyltransferase</keyword>
<dbReference type="GO" id="GO:0005759">
    <property type="term" value="C:mitochondrial matrix"/>
    <property type="evidence" value="ECO:0007669"/>
    <property type="project" value="UniProtKB-SubCell"/>
</dbReference>
<evidence type="ECO:0000313" key="13">
    <source>
        <dbReference type="EMBL" id="SAL95694.1"/>
    </source>
</evidence>
<dbReference type="PANTHER" id="PTHR23245">
    <property type="entry name" value="TRNA METHYLTRANSFERASE"/>
    <property type="match status" value="1"/>
</dbReference>
<dbReference type="Pfam" id="PF02475">
    <property type="entry name" value="TRM5-TYW2_MTfase"/>
    <property type="match status" value="1"/>
</dbReference>
<dbReference type="HAMAP" id="MF_03152">
    <property type="entry name" value="TRM5"/>
    <property type="match status" value="1"/>
</dbReference>
<evidence type="ECO:0000256" key="6">
    <source>
        <dbReference type="ARBA" id="ARBA00022694"/>
    </source>
</evidence>
<dbReference type="PROSITE" id="PS51684">
    <property type="entry name" value="SAM_MT_TRM5_TYW2"/>
    <property type="match status" value="1"/>
</dbReference>
<dbReference type="GO" id="GO:0002939">
    <property type="term" value="P:tRNA N1-guanine methylation"/>
    <property type="evidence" value="ECO:0007669"/>
    <property type="project" value="TreeGrafter"/>
</dbReference>
<feature type="compositionally biased region" description="Polar residues" evidence="11">
    <location>
        <begin position="417"/>
        <end position="429"/>
    </location>
</feature>
<dbReference type="Proteomes" id="UP000078561">
    <property type="component" value="Unassembled WGS sequence"/>
</dbReference>
<comment type="function">
    <text evidence="10">Specifically methylates the N1 position of guanosine-37 in various cytoplasmic and mitochondrial tRNAs. Methylation is not dependent on the nature of the nucleoside 5' of the target nucleoside. This is the first step in the biosynthesis of wybutosine (yW), a modified base adjacent to the anticodon of tRNAs and required for accurate decoding.</text>
</comment>
<feature type="binding site" evidence="10">
    <location>
        <position position="312"/>
    </location>
    <ligand>
        <name>S-adenosyl-L-methionine</name>
        <dbReference type="ChEBI" id="CHEBI:59789"/>
    </ligand>
</feature>
<comment type="subunit">
    <text evidence="10">Monomer.</text>
</comment>
<comment type="similarity">
    <text evidence="1">Belongs to the class I-like SAM-binding methyltransferase superfamily. TRM5/TYW2 family.</text>
</comment>
<proteinExistence type="inferred from homology"/>
<comment type="similarity">
    <text evidence="10">Belongs to the TRM5 / TYW2 family.</text>
</comment>
<dbReference type="Gene3D" id="3.30.300.110">
    <property type="entry name" value="Met-10+ protein-like domains"/>
    <property type="match status" value="1"/>
</dbReference>
<feature type="domain" description="SAM-dependent methyltransferase TRM5/TYW2-type" evidence="12">
    <location>
        <begin position="137"/>
        <end position="402"/>
    </location>
</feature>
<evidence type="ECO:0000256" key="10">
    <source>
        <dbReference type="HAMAP-Rule" id="MF_03152"/>
    </source>
</evidence>
<protein>
    <recommendedName>
        <fullName evidence="10">tRNA (guanine(37)-N1)-methyltransferase</fullName>
        <ecNumber evidence="10">2.1.1.228</ecNumber>
    </recommendedName>
    <alternativeName>
        <fullName evidence="10">M1G-methyltransferase</fullName>
    </alternativeName>
    <alternativeName>
        <fullName evidence="10">tRNA [GM37] methyltransferase</fullName>
    </alternativeName>
    <alternativeName>
        <fullName evidence="10">tRNA methyltransferase 5</fullName>
    </alternativeName>
</protein>
<dbReference type="OrthoDB" id="408788at2759"/>
<dbReference type="EMBL" id="LT550481">
    <property type="protein sequence ID" value="SAL95694.1"/>
    <property type="molecule type" value="Genomic_DNA"/>
</dbReference>
<dbReference type="SUPFAM" id="SSF53335">
    <property type="entry name" value="S-adenosyl-L-methionine-dependent methyltransferases"/>
    <property type="match status" value="1"/>
</dbReference>
<keyword evidence="8 10" id="KW-0539">Nucleus</keyword>
<keyword evidence="4 10" id="KW-0808">Transferase</keyword>
<dbReference type="OMA" id="NCMVFAN"/>
<evidence type="ECO:0000256" key="11">
    <source>
        <dbReference type="SAM" id="MobiDB-lite"/>
    </source>
</evidence>
<feature type="binding site" evidence="10">
    <location>
        <begin position="280"/>
        <end position="281"/>
    </location>
    <ligand>
        <name>S-adenosyl-L-methionine</name>
        <dbReference type="ChEBI" id="CHEBI:59789"/>
    </ligand>
</feature>
<evidence type="ECO:0000313" key="14">
    <source>
        <dbReference type="Proteomes" id="UP000078561"/>
    </source>
</evidence>
<dbReference type="InterPro" id="IPR056743">
    <property type="entry name" value="TRM5-TYW2-like_MTfase"/>
</dbReference>
<dbReference type="InterPro" id="IPR025792">
    <property type="entry name" value="tRNA_Gua_MeTrfase_euk"/>
</dbReference>
<organism evidence="13">
    <name type="scientific">Absidia glauca</name>
    <name type="common">Pin mould</name>
    <dbReference type="NCBI Taxonomy" id="4829"/>
    <lineage>
        <taxon>Eukaryota</taxon>
        <taxon>Fungi</taxon>
        <taxon>Fungi incertae sedis</taxon>
        <taxon>Mucoromycota</taxon>
        <taxon>Mucoromycotina</taxon>
        <taxon>Mucoromycetes</taxon>
        <taxon>Mucorales</taxon>
        <taxon>Cunninghamellaceae</taxon>
        <taxon>Absidia</taxon>
    </lineage>
</organism>
<evidence type="ECO:0000256" key="4">
    <source>
        <dbReference type="ARBA" id="ARBA00022679"/>
    </source>
</evidence>
<dbReference type="PANTHER" id="PTHR23245:SF36">
    <property type="entry name" value="TRNA (GUANINE(37)-N1)-METHYLTRANSFERASE"/>
    <property type="match status" value="1"/>
</dbReference>
<evidence type="ECO:0000256" key="3">
    <source>
        <dbReference type="ARBA" id="ARBA00022603"/>
    </source>
</evidence>
<feature type="binding site" evidence="10">
    <location>
        <position position="213"/>
    </location>
    <ligand>
        <name>S-adenosyl-L-methionine</name>
        <dbReference type="ChEBI" id="CHEBI:59789"/>
    </ligand>
</feature>
<dbReference type="STRING" id="4829.A0A163IW87"/>
<dbReference type="FunCoup" id="A0A163IW87">
    <property type="interactions" value="441"/>
</dbReference>
<feature type="binding site" evidence="10">
    <location>
        <begin position="251"/>
        <end position="252"/>
    </location>
    <ligand>
        <name>S-adenosyl-L-methionine</name>
        <dbReference type="ChEBI" id="CHEBI:59789"/>
    </ligand>
</feature>
<dbReference type="InterPro" id="IPR056744">
    <property type="entry name" value="TRM5/TYW2-like_N"/>
</dbReference>
<keyword evidence="6 10" id="KW-0819">tRNA processing</keyword>
<dbReference type="Pfam" id="PF25133">
    <property type="entry name" value="TYW2_N_2"/>
    <property type="match status" value="1"/>
</dbReference>
<name>A0A163IW87_ABSGL</name>
<evidence type="ECO:0000256" key="7">
    <source>
        <dbReference type="ARBA" id="ARBA00023128"/>
    </source>
</evidence>
<evidence type="ECO:0000256" key="2">
    <source>
        <dbReference type="ARBA" id="ARBA00022490"/>
    </source>
</evidence>